<feature type="signal peptide" evidence="1">
    <location>
        <begin position="1"/>
        <end position="19"/>
    </location>
</feature>
<gene>
    <name evidence="2" type="ORF">PENARI_c002G09646</name>
</gene>
<evidence type="ECO:0000313" key="3">
    <source>
        <dbReference type="Proteomes" id="UP000177622"/>
    </source>
</evidence>
<dbReference type="GeneID" id="34572540"/>
<feature type="chain" id="PRO_5009519932" evidence="1">
    <location>
        <begin position="20"/>
        <end position="39"/>
    </location>
</feature>
<sequence length="39" mass="4012">MQYLYPTLSLSLLASLAAAGDIDATTSHPSANKSALQSC</sequence>
<name>A0A1F5LVB7_PENAI</name>
<comment type="caution">
    <text evidence="2">The sequence shown here is derived from an EMBL/GenBank/DDBJ whole genome shotgun (WGS) entry which is preliminary data.</text>
</comment>
<protein>
    <submittedName>
        <fullName evidence="2">Uncharacterized protein</fullName>
    </submittedName>
</protein>
<reference evidence="2 3" key="1">
    <citation type="journal article" date="2016" name="Sci. Rep.">
        <title>Penicillium arizonense, a new, genome sequenced fungal species, reveals a high chemical diversity in secreted metabolites.</title>
        <authorList>
            <person name="Grijseels S."/>
            <person name="Nielsen J.C."/>
            <person name="Randelovic M."/>
            <person name="Nielsen J."/>
            <person name="Nielsen K.F."/>
            <person name="Workman M."/>
            <person name="Frisvad J.C."/>
        </authorList>
    </citation>
    <scope>NUCLEOTIDE SEQUENCE [LARGE SCALE GENOMIC DNA]</scope>
    <source>
        <strain evidence="2 3">CBS 141311</strain>
    </source>
</reference>
<dbReference type="Proteomes" id="UP000177622">
    <property type="component" value="Unassembled WGS sequence"/>
</dbReference>
<evidence type="ECO:0000256" key="1">
    <source>
        <dbReference type="SAM" id="SignalP"/>
    </source>
</evidence>
<keyword evidence="3" id="KW-1185">Reference proteome</keyword>
<organism evidence="2 3">
    <name type="scientific">Penicillium arizonense</name>
    <dbReference type="NCBI Taxonomy" id="1835702"/>
    <lineage>
        <taxon>Eukaryota</taxon>
        <taxon>Fungi</taxon>
        <taxon>Dikarya</taxon>
        <taxon>Ascomycota</taxon>
        <taxon>Pezizomycotina</taxon>
        <taxon>Eurotiomycetes</taxon>
        <taxon>Eurotiomycetidae</taxon>
        <taxon>Eurotiales</taxon>
        <taxon>Aspergillaceae</taxon>
        <taxon>Penicillium</taxon>
    </lineage>
</organism>
<dbReference type="AlphaFoldDB" id="A0A1F5LVB7"/>
<accession>A0A1F5LVB7</accession>
<dbReference type="RefSeq" id="XP_022492530.1">
    <property type="nucleotide sequence ID" value="XM_022627806.1"/>
</dbReference>
<proteinExistence type="predicted"/>
<dbReference type="EMBL" id="LXJU01000002">
    <property type="protein sequence ID" value="OGE57103.1"/>
    <property type="molecule type" value="Genomic_DNA"/>
</dbReference>
<keyword evidence="1" id="KW-0732">Signal</keyword>
<evidence type="ECO:0000313" key="2">
    <source>
        <dbReference type="EMBL" id="OGE57103.1"/>
    </source>
</evidence>